<dbReference type="Gene3D" id="1.10.10.10">
    <property type="entry name" value="Winged helix-like DNA-binding domain superfamily/Winged helix DNA-binding domain"/>
    <property type="match status" value="2"/>
</dbReference>
<reference evidence="6" key="2">
    <citation type="submission" date="2021-04" db="EMBL/GenBank/DDBJ databases">
        <authorList>
            <person name="Gilroy R."/>
        </authorList>
    </citation>
    <scope>NUCLEOTIDE SEQUENCE</scope>
    <source>
        <strain evidence="6">2239</strain>
    </source>
</reference>
<comment type="caution">
    <text evidence="6">The sequence shown here is derived from an EMBL/GenBank/DDBJ whole genome shotgun (WGS) entry which is preliminary data.</text>
</comment>
<keyword evidence="1" id="KW-0963">Cytoplasm</keyword>
<sequence length="196" mass="21504">MELKECMGAVEAMLFAHAEPVSAGRLAQALDMDEDTVERVLWALQDEYDRPARGLQLLHLEDKWQLATKNAWAEPVKKILDTRRNTPLSQAALEVLAIIAYNQPVSRGFVEQVRGVDSSSTVAKLLEKGLIEEAGRLDLPGHPVSFATTDVFLRTFGLESLAQLPPLHDDELPLEQLAATGELPENTQPPTEGADG</sequence>
<evidence type="ECO:0000256" key="3">
    <source>
        <dbReference type="ARBA" id="ARBA00022829"/>
    </source>
</evidence>
<dbReference type="Pfam" id="PF04079">
    <property type="entry name" value="SMC_ScpB"/>
    <property type="match status" value="1"/>
</dbReference>
<dbReference type="PANTHER" id="PTHR34298">
    <property type="entry name" value="SEGREGATION AND CONDENSATION PROTEIN B"/>
    <property type="match status" value="1"/>
</dbReference>
<keyword evidence="3" id="KW-0159">Chromosome partition</keyword>
<dbReference type="Proteomes" id="UP000824193">
    <property type="component" value="Unassembled WGS sequence"/>
</dbReference>
<evidence type="ECO:0000313" key="6">
    <source>
        <dbReference type="EMBL" id="HIX06316.1"/>
    </source>
</evidence>
<dbReference type="PANTHER" id="PTHR34298:SF2">
    <property type="entry name" value="SEGREGATION AND CONDENSATION PROTEIN B"/>
    <property type="match status" value="1"/>
</dbReference>
<evidence type="ECO:0000256" key="5">
    <source>
        <dbReference type="SAM" id="MobiDB-lite"/>
    </source>
</evidence>
<dbReference type="InterPro" id="IPR036388">
    <property type="entry name" value="WH-like_DNA-bd_sf"/>
</dbReference>
<dbReference type="InterPro" id="IPR005234">
    <property type="entry name" value="ScpB_csome_segregation"/>
</dbReference>
<dbReference type="EMBL" id="DXFW01000033">
    <property type="protein sequence ID" value="HIX06316.1"/>
    <property type="molecule type" value="Genomic_DNA"/>
</dbReference>
<evidence type="ECO:0000256" key="2">
    <source>
        <dbReference type="ARBA" id="ARBA00022618"/>
    </source>
</evidence>
<accession>A0A9D1V5D7</accession>
<evidence type="ECO:0000313" key="7">
    <source>
        <dbReference type="Proteomes" id="UP000824193"/>
    </source>
</evidence>
<dbReference type="PIRSF" id="PIRSF019345">
    <property type="entry name" value="ScpB"/>
    <property type="match status" value="1"/>
</dbReference>
<proteinExistence type="predicted"/>
<protein>
    <submittedName>
        <fullName evidence="6">SMC-Scp complex subunit ScpB</fullName>
    </submittedName>
</protein>
<dbReference type="SUPFAM" id="SSF46785">
    <property type="entry name" value="Winged helix' DNA-binding domain"/>
    <property type="match status" value="2"/>
</dbReference>
<dbReference type="GO" id="GO:0051301">
    <property type="term" value="P:cell division"/>
    <property type="evidence" value="ECO:0007669"/>
    <property type="project" value="UniProtKB-KW"/>
</dbReference>
<feature type="region of interest" description="Disordered" evidence="5">
    <location>
        <begin position="177"/>
        <end position="196"/>
    </location>
</feature>
<dbReference type="NCBIfam" id="TIGR00281">
    <property type="entry name" value="SMC-Scp complex subunit ScpB"/>
    <property type="match status" value="1"/>
</dbReference>
<evidence type="ECO:0000256" key="4">
    <source>
        <dbReference type="ARBA" id="ARBA00023306"/>
    </source>
</evidence>
<gene>
    <name evidence="6" type="primary">scpB</name>
    <name evidence="6" type="ORF">H9865_09540</name>
</gene>
<keyword evidence="4" id="KW-0131">Cell cycle</keyword>
<dbReference type="InterPro" id="IPR036390">
    <property type="entry name" value="WH_DNA-bd_sf"/>
</dbReference>
<dbReference type="GO" id="GO:0051304">
    <property type="term" value="P:chromosome separation"/>
    <property type="evidence" value="ECO:0007669"/>
    <property type="project" value="InterPro"/>
</dbReference>
<dbReference type="AlphaFoldDB" id="A0A9D1V5D7"/>
<name>A0A9D1V5D7_9FIRM</name>
<evidence type="ECO:0000256" key="1">
    <source>
        <dbReference type="ARBA" id="ARBA00022490"/>
    </source>
</evidence>
<keyword evidence="2" id="KW-0132">Cell division</keyword>
<organism evidence="6 7">
    <name type="scientific">Candidatus Allofournierella pullicola</name>
    <dbReference type="NCBI Taxonomy" id="2838596"/>
    <lineage>
        <taxon>Bacteria</taxon>
        <taxon>Bacillati</taxon>
        <taxon>Bacillota</taxon>
        <taxon>Clostridia</taxon>
        <taxon>Eubacteriales</taxon>
        <taxon>Oscillospiraceae</taxon>
        <taxon>Allofournierella</taxon>
    </lineage>
</organism>
<reference evidence="6" key="1">
    <citation type="journal article" date="2021" name="PeerJ">
        <title>Extensive microbial diversity within the chicken gut microbiome revealed by metagenomics and culture.</title>
        <authorList>
            <person name="Gilroy R."/>
            <person name="Ravi A."/>
            <person name="Getino M."/>
            <person name="Pursley I."/>
            <person name="Horton D.L."/>
            <person name="Alikhan N.F."/>
            <person name="Baker D."/>
            <person name="Gharbi K."/>
            <person name="Hall N."/>
            <person name="Watson M."/>
            <person name="Adriaenssens E.M."/>
            <person name="Foster-Nyarko E."/>
            <person name="Jarju S."/>
            <person name="Secka A."/>
            <person name="Antonio M."/>
            <person name="Oren A."/>
            <person name="Chaudhuri R.R."/>
            <person name="La Ragione R."/>
            <person name="Hildebrand F."/>
            <person name="Pallen M.J."/>
        </authorList>
    </citation>
    <scope>NUCLEOTIDE SEQUENCE</scope>
    <source>
        <strain evidence="6">2239</strain>
    </source>
</reference>